<evidence type="ECO:0000256" key="1">
    <source>
        <dbReference type="SAM" id="Phobius"/>
    </source>
</evidence>
<dbReference type="EMBL" id="CP022196">
    <property type="protein sequence ID" value="ATG46380.1"/>
    <property type="molecule type" value="Genomic_DNA"/>
</dbReference>
<keyword evidence="1" id="KW-0812">Transmembrane</keyword>
<organism evidence="2 3">
    <name type="scientific">Celeribacter ethanolicus</name>
    <dbReference type="NCBI Taxonomy" id="1758178"/>
    <lineage>
        <taxon>Bacteria</taxon>
        <taxon>Pseudomonadati</taxon>
        <taxon>Pseudomonadota</taxon>
        <taxon>Alphaproteobacteria</taxon>
        <taxon>Rhodobacterales</taxon>
        <taxon>Roseobacteraceae</taxon>
        <taxon>Celeribacter</taxon>
    </lineage>
</organism>
<keyword evidence="1" id="KW-1133">Transmembrane helix</keyword>
<name>A0A291G8M5_9RHOB</name>
<gene>
    <name evidence="2" type="ORF">CEW89_01635</name>
</gene>
<keyword evidence="1" id="KW-0472">Membrane</keyword>
<dbReference type="KEGG" id="ceh:CEW89_01635"/>
<protein>
    <submittedName>
        <fullName evidence="2">Uncharacterized protein</fullName>
    </submittedName>
</protein>
<accession>A0A291G8M5</accession>
<sequence length="72" mass="7603">MGKLEKELEDLVGFVGSGGGFGSPDAAEQHQREIDLLKFKITRRDNFKLAIISAIIGALVGAAVTAVSQIFG</sequence>
<keyword evidence="3" id="KW-1185">Reference proteome</keyword>
<dbReference type="Proteomes" id="UP000217935">
    <property type="component" value="Chromosome"/>
</dbReference>
<proteinExistence type="predicted"/>
<dbReference type="RefSeq" id="WP_096804665.1">
    <property type="nucleotide sequence ID" value="NZ_CP022196.1"/>
</dbReference>
<dbReference type="OrthoDB" id="7869133at2"/>
<evidence type="ECO:0000313" key="3">
    <source>
        <dbReference type="Proteomes" id="UP000217935"/>
    </source>
</evidence>
<feature type="transmembrane region" description="Helical" evidence="1">
    <location>
        <begin position="49"/>
        <end position="71"/>
    </location>
</feature>
<evidence type="ECO:0000313" key="2">
    <source>
        <dbReference type="EMBL" id="ATG46380.1"/>
    </source>
</evidence>
<reference evidence="2 3" key="1">
    <citation type="submission" date="2017-06" db="EMBL/GenBank/DDBJ databases">
        <title>Celeribacter sp. TSPH2 complete genome sequence.</title>
        <authorList>
            <person name="Woo J.-H."/>
            <person name="Kim H.-S."/>
        </authorList>
    </citation>
    <scope>NUCLEOTIDE SEQUENCE [LARGE SCALE GENOMIC DNA]</scope>
    <source>
        <strain evidence="2 3">TSPH2</strain>
    </source>
</reference>
<dbReference type="AlphaFoldDB" id="A0A291G8M5"/>